<keyword evidence="1" id="KW-0175">Coiled coil</keyword>
<sequence length="1366" mass="146297">MHCPPTPPMTRPMPIMDSARDFGMVAPLPPSIQPSTILTHGETKDRLCGSFKCVVCNQEFILPCEEVNLTSKRENMCKKHSNAKKGLTRQALARGELDRVNDLCKDNWDDFRKLLLLFEDQSPSAGQGSKRSEYNFCAFFQTRTKGKRVELQGTHEMMIYEDYVAYWQSRMTPFKLTEAQASTNWHRACHDTSVHRDRIKAPDKDGNLGQGEFVTRVAVCVRNSVVNMSFEEVAAGMSRESRHKNPSDAVTHELDDQLTKLDQDDLTITFQSTDLMTSLGGSSGAGFSAFGTNSFGSGSALGPGVKSSGGSAGSTDAQPKAGAKSKAAAQAAAAAKSAVAHQALSGTLTSDAGRGLFSRLLSKPKAKGKAKAGAGPTRGVVEGGSNKLALAALVAKHKQTSESQYRAVLKLMDDVVSLCTCSLQDAEKAKIDNESLFDQNSDLTETFNIGIETIAARLTIANGLNLPGVTTDRAPIYAAMELDEFFGSRPELWADHALLTRGLLAQQRAVWHDSVMAKATEGGEEYVLKYQADHEFALSNLSMVFTAIKSSATQFMKSKTELIRSANANVKKMQREAQQAVEKGKKKQQREEAKKQAALRKELEGKTGGKAVKFSETAEGDTTIPVLALIAQFPKAVRGLVFDDPDAFARCVRADSICIMRAKGASVLKTLAPENIDNINTVLADFIKASAASWEASCDPNKNKLQKGLPTETTSELVSELMDVHSTDLRSDNDDDIVIKSSVTAVCADDFDHDKKEELVASMSTAVLWGLRRGSCYSGVELHMLGSMKVQTAGTRHVVACRPLDIPGDDLKSKLAWLQHLSPDSCPLDAKSLTVYQACANDLIYTPPGYLVLERAVNSDAFGLRTCSMVVTQRGFNNVVFLSKFLKLTPLAAASVTQATVRWGWAAAADALGVQEEEDSDANNEAVTRPGTPVGMDASEVQEPKADAHASESAEESDEDIFDSDKGKSHGEGTAAEAEVLGSTATPAAEAEVPTPAPLAEVDRKPEFLALADADAKENEHILDNDKGKSHVDATVVEAEALRSTATPAVEAEVLTPALPAEVGCKPEFLALVDADAKEHGQILDNDKGKSHVEATAAEAEVLGSTATPAAEAEVPTPVPLAEVDRKPEFLVLADADAKENAHIPDNDKGKSHVEATAAEAEVLRSTATPASEAEVPTPALPAEVGHKPESPALADADAKESHNDGTTATAVSASAAAAAAAAAAWAAALPAAASGKNMQDAIAGNCAAEGSMPVSQTQEDDTMEVDSVFGSFAEDEDEDAMSEPDRNAKDKKHKKDKKSKKEKKDAKASKEHRKKDKKRKPRNTPRMITVTTAAMLSMLSLPHSKGFALATSLLMWRKHRMKVEQ</sequence>
<evidence type="ECO:0000313" key="4">
    <source>
        <dbReference type="Proteomes" id="UP000626109"/>
    </source>
</evidence>
<feature type="compositionally biased region" description="Acidic residues" evidence="2">
    <location>
        <begin position="1274"/>
        <end position="1283"/>
    </location>
</feature>
<feature type="compositionally biased region" description="Acidic residues" evidence="2">
    <location>
        <begin position="953"/>
        <end position="962"/>
    </location>
</feature>
<protein>
    <submittedName>
        <fullName evidence="3">Uncharacterized protein</fullName>
    </submittedName>
</protein>
<evidence type="ECO:0000256" key="2">
    <source>
        <dbReference type="SAM" id="MobiDB-lite"/>
    </source>
</evidence>
<feature type="compositionally biased region" description="Basic and acidic residues" evidence="2">
    <location>
        <begin position="942"/>
        <end position="952"/>
    </location>
</feature>
<feature type="region of interest" description="Disordered" evidence="2">
    <location>
        <begin position="1164"/>
        <end position="1208"/>
    </location>
</feature>
<dbReference type="Proteomes" id="UP000626109">
    <property type="component" value="Unassembled WGS sequence"/>
</dbReference>
<feature type="region of interest" description="Disordered" evidence="2">
    <location>
        <begin position="1273"/>
        <end position="1329"/>
    </location>
</feature>
<evidence type="ECO:0000313" key="3">
    <source>
        <dbReference type="EMBL" id="CAE8743144.1"/>
    </source>
</evidence>
<reference evidence="3" key="1">
    <citation type="submission" date="2021-02" db="EMBL/GenBank/DDBJ databases">
        <authorList>
            <person name="Dougan E. K."/>
            <person name="Rhodes N."/>
            <person name="Thang M."/>
            <person name="Chan C."/>
        </authorList>
    </citation>
    <scope>NUCLEOTIDE SEQUENCE</scope>
</reference>
<accession>A0A813LYH2</accession>
<feature type="compositionally biased region" description="Basic residues" evidence="2">
    <location>
        <begin position="1311"/>
        <end position="1324"/>
    </location>
</feature>
<comment type="caution">
    <text evidence="3">The sequence shown here is derived from an EMBL/GenBank/DDBJ whole genome shotgun (WGS) entry which is preliminary data.</text>
</comment>
<name>A0A813LYH2_POLGL</name>
<feature type="compositionally biased region" description="Basic residues" evidence="2">
    <location>
        <begin position="1290"/>
        <end position="1302"/>
    </location>
</feature>
<evidence type="ECO:0000256" key="1">
    <source>
        <dbReference type="SAM" id="Coils"/>
    </source>
</evidence>
<gene>
    <name evidence="3" type="ORF">PGLA2088_LOCUS51265</name>
</gene>
<feature type="region of interest" description="Disordered" evidence="2">
    <location>
        <begin position="914"/>
        <end position="974"/>
    </location>
</feature>
<feature type="coiled-coil region" evidence="1">
    <location>
        <begin position="556"/>
        <end position="606"/>
    </location>
</feature>
<feature type="region of interest" description="Disordered" evidence="2">
    <location>
        <begin position="302"/>
        <end position="323"/>
    </location>
</feature>
<organism evidence="3 4">
    <name type="scientific">Polarella glacialis</name>
    <name type="common">Dinoflagellate</name>
    <dbReference type="NCBI Taxonomy" id="89957"/>
    <lineage>
        <taxon>Eukaryota</taxon>
        <taxon>Sar</taxon>
        <taxon>Alveolata</taxon>
        <taxon>Dinophyceae</taxon>
        <taxon>Suessiales</taxon>
        <taxon>Suessiaceae</taxon>
        <taxon>Polarella</taxon>
    </lineage>
</organism>
<proteinExistence type="predicted"/>
<dbReference type="EMBL" id="CAJNNW010037601">
    <property type="protein sequence ID" value="CAE8743144.1"/>
    <property type="molecule type" value="Genomic_DNA"/>
</dbReference>